<keyword evidence="2" id="KW-1185">Reference proteome</keyword>
<dbReference type="HOGENOM" id="CLU_2777414_0_0_1"/>
<dbReference type="AlphaFoldDB" id="A0A0C3D602"/>
<dbReference type="Proteomes" id="UP000053989">
    <property type="component" value="Unassembled WGS sequence"/>
</dbReference>
<protein>
    <submittedName>
        <fullName evidence="1">Uncharacterized protein</fullName>
    </submittedName>
</protein>
<reference evidence="1 2" key="1">
    <citation type="submission" date="2014-04" db="EMBL/GenBank/DDBJ databases">
        <authorList>
            <consortium name="DOE Joint Genome Institute"/>
            <person name="Kuo A."/>
            <person name="Kohler A."/>
            <person name="Nagy L.G."/>
            <person name="Floudas D."/>
            <person name="Copeland A."/>
            <person name="Barry K.W."/>
            <person name="Cichocki N."/>
            <person name="Veneault-Fourrey C."/>
            <person name="LaButti K."/>
            <person name="Lindquist E.A."/>
            <person name="Lipzen A."/>
            <person name="Lundell T."/>
            <person name="Morin E."/>
            <person name="Murat C."/>
            <person name="Sun H."/>
            <person name="Tunlid A."/>
            <person name="Henrissat B."/>
            <person name="Grigoriev I.V."/>
            <person name="Hibbett D.S."/>
            <person name="Martin F."/>
            <person name="Nordberg H.P."/>
            <person name="Cantor M.N."/>
            <person name="Hua S.X."/>
        </authorList>
    </citation>
    <scope>NUCLEOTIDE SEQUENCE [LARGE SCALE GENOMIC DNA]</scope>
    <source>
        <strain evidence="1 2">Foug A</strain>
    </source>
</reference>
<evidence type="ECO:0000313" key="2">
    <source>
        <dbReference type="Proteomes" id="UP000053989"/>
    </source>
</evidence>
<evidence type="ECO:0000313" key="1">
    <source>
        <dbReference type="EMBL" id="KIM51521.1"/>
    </source>
</evidence>
<proteinExistence type="predicted"/>
<dbReference type="InParanoid" id="A0A0C3D602"/>
<sequence>MDNPAALLSGRVAAYTDYIHVGGPWVRDLEGCNRAMCYLQFEEMEYILGEEHRRRAASKGGITKHKEAA</sequence>
<organism evidence="1 2">
    <name type="scientific">Scleroderma citrinum Foug A</name>
    <dbReference type="NCBI Taxonomy" id="1036808"/>
    <lineage>
        <taxon>Eukaryota</taxon>
        <taxon>Fungi</taxon>
        <taxon>Dikarya</taxon>
        <taxon>Basidiomycota</taxon>
        <taxon>Agaricomycotina</taxon>
        <taxon>Agaricomycetes</taxon>
        <taxon>Agaricomycetidae</taxon>
        <taxon>Boletales</taxon>
        <taxon>Sclerodermatineae</taxon>
        <taxon>Sclerodermataceae</taxon>
        <taxon>Scleroderma</taxon>
    </lineage>
</organism>
<reference evidence="2" key="2">
    <citation type="submission" date="2015-01" db="EMBL/GenBank/DDBJ databases">
        <title>Evolutionary Origins and Diversification of the Mycorrhizal Mutualists.</title>
        <authorList>
            <consortium name="DOE Joint Genome Institute"/>
            <consortium name="Mycorrhizal Genomics Consortium"/>
            <person name="Kohler A."/>
            <person name="Kuo A."/>
            <person name="Nagy L.G."/>
            <person name="Floudas D."/>
            <person name="Copeland A."/>
            <person name="Barry K.W."/>
            <person name="Cichocki N."/>
            <person name="Veneault-Fourrey C."/>
            <person name="LaButti K."/>
            <person name="Lindquist E.A."/>
            <person name="Lipzen A."/>
            <person name="Lundell T."/>
            <person name="Morin E."/>
            <person name="Murat C."/>
            <person name="Riley R."/>
            <person name="Ohm R."/>
            <person name="Sun H."/>
            <person name="Tunlid A."/>
            <person name="Henrissat B."/>
            <person name="Grigoriev I.V."/>
            <person name="Hibbett D.S."/>
            <person name="Martin F."/>
        </authorList>
    </citation>
    <scope>NUCLEOTIDE SEQUENCE [LARGE SCALE GENOMIC DNA]</scope>
    <source>
        <strain evidence="2">Foug A</strain>
    </source>
</reference>
<dbReference type="EMBL" id="KN822253">
    <property type="protein sequence ID" value="KIM51521.1"/>
    <property type="molecule type" value="Genomic_DNA"/>
</dbReference>
<accession>A0A0C3D602</accession>
<name>A0A0C3D602_9AGAM</name>
<gene>
    <name evidence="1" type="ORF">SCLCIDRAFT_1224453</name>
</gene>